<evidence type="ECO:0000313" key="3">
    <source>
        <dbReference type="Proteomes" id="UP001056535"/>
    </source>
</evidence>
<dbReference type="EMBL" id="CP099490">
    <property type="protein sequence ID" value="USQ74853.1"/>
    <property type="molecule type" value="Genomic_DNA"/>
</dbReference>
<dbReference type="Gene3D" id="3.40.630.30">
    <property type="match status" value="1"/>
</dbReference>
<feature type="domain" description="N-acetyltransferase" evidence="1">
    <location>
        <begin position="195"/>
        <end position="349"/>
    </location>
</feature>
<name>A0ABY4YER9_9MICO</name>
<evidence type="ECO:0000313" key="2">
    <source>
        <dbReference type="EMBL" id="USQ74853.1"/>
    </source>
</evidence>
<proteinExistence type="predicted"/>
<dbReference type="InterPro" id="IPR016181">
    <property type="entry name" value="Acyl_CoA_acyltransferase"/>
</dbReference>
<reference evidence="2" key="1">
    <citation type="submission" date="2022-06" db="EMBL/GenBank/DDBJ databases">
        <title>Ornithinimicrobium JY.X270.</title>
        <authorList>
            <person name="Huang Y."/>
        </authorList>
    </citation>
    <scope>NUCLEOTIDE SEQUENCE</scope>
    <source>
        <strain evidence="2">JY.X270</strain>
    </source>
</reference>
<dbReference type="PROSITE" id="PS51186">
    <property type="entry name" value="GNAT"/>
    <property type="match status" value="2"/>
</dbReference>
<dbReference type="InterPro" id="IPR000182">
    <property type="entry name" value="GNAT_dom"/>
</dbReference>
<dbReference type="RefSeq" id="WP_252618913.1">
    <property type="nucleotide sequence ID" value="NZ_CP099490.1"/>
</dbReference>
<evidence type="ECO:0000259" key="1">
    <source>
        <dbReference type="PROSITE" id="PS51186"/>
    </source>
</evidence>
<dbReference type="SUPFAM" id="SSF55729">
    <property type="entry name" value="Acyl-CoA N-acyltransferases (Nat)"/>
    <property type="match status" value="2"/>
</dbReference>
<dbReference type="Proteomes" id="UP001056535">
    <property type="component" value="Chromosome"/>
</dbReference>
<protein>
    <submittedName>
        <fullName evidence="2">GNAT family N-acetyltransferase</fullName>
    </submittedName>
</protein>
<keyword evidence="3" id="KW-1185">Reference proteome</keyword>
<gene>
    <name evidence="2" type="ORF">NF557_09245</name>
</gene>
<organism evidence="2 3">
    <name type="scientific">Ornithinimicrobium cryptoxanthini</name>
    <dbReference type="NCBI Taxonomy" id="2934161"/>
    <lineage>
        <taxon>Bacteria</taxon>
        <taxon>Bacillati</taxon>
        <taxon>Actinomycetota</taxon>
        <taxon>Actinomycetes</taxon>
        <taxon>Micrococcales</taxon>
        <taxon>Ornithinimicrobiaceae</taxon>
        <taxon>Ornithinimicrobium</taxon>
    </lineage>
</organism>
<feature type="domain" description="N-acetyltransferase" evidence="1">
    <location>
        <begin position="25"/>
        <end position="196"/>
    </location>
</feature>
<accession>A0ABY4YER9</accession>
<sequence length="349" mass="37495">MSPPRSIVERAAAPQTVPAITAGGLVWRPATIDDVATLTALTNAMAKADGAPYRVTREETEDDLTAPGVDLARDTTIGVDEAGEVRAYGSVMAPPGDESTVRAFLFGGVHPARRGQGIGSEVFAWQTARARQVLAASGKELPGRLAAFAEDSDPAERHDLIKRAGFEPRRFYADLKRPLIGDAPAIPEVELAEPLRLVPFSAELDDATRLAHNDAFRDHWGSEPQTREQWVNGRSEFVPEWSFVVIDESAVEAGAPVVVAYALSSRYEADFPVRGYSFGYTDVLGTRRAYRGRKAALAALGASMRAFADGGMEAAVLDVDTENPSGAQGLYASLGYVKEHGSVMYSIEL</sequence>